<feature type="region of interest" description="Disordered" evidence="1">
    <location>
        <begin position="324"/>
        <end position="344"/>
    </location>
</feature>
<evidence type="ECO:0000259" key="3">
    <source>
        <dbReference type="PROSITE" id="PS50035"/>
    </source>
</evidence>
<keyword evidence="5" id="KW-1185">Reference proteome</keyword>
<dbReference type="KEGG" id="psoj:PHYSODRAFT_301861"/>
<feature type="chain" id="PRO_5003472326" description="PLD phosphodiesterase domain-containing protein" evidence="2">
    <location>
        <begin position="23"/>
        <end position="588"/>
    </location>
</feature>
<proteinExistence type="predicted"/>
<dbReference type="Gene3D" id="3.30.870.10">
    <property type="entry name" value="Endonuclease Chain A"/>
    <property type="match status" value="1"/>
</dbReference>
<evidence type="ECO:0000256" key="1">
    <source>
        <dbReference type="SAM" id="MobiDB-lite"/>
    </source>
</evidence>
<evidence type="ECO:0000313" key="4">
    <source>
        <dbReference type="EMBL" id="EGZ15262.1"/>
    </source>
</evidence>
<dbReference type="Proteomes" id="UP000002640">
    <property type="component" value="Unassembled WGS sequence"/>
</dbReference>
<dbReference type="SUPFAM" id="SSF56024">
    <property type="entry name" value="Phospholipase D/nuclease"/>
    <property type="match status" value="1"/>
</dbReference>
<sequence length="588" mass="66204">MSPCELPCVMKLLCAVTDFVFCTNTLMFVQKTKSARAHQKVVVVDDVVATTASANPSMKGLTNSMENMTWHFSASEMRQDQKEAFQEIDRKWVKEQLERTTPAAQLSAAMASESPTTEEMQQLPLDMQRVREFMVETGNAVDAELRADQAKETKRRNYIELTSARRCVDCRADRKRASAPGVRGMSSEERSGQKGSGELASARHVLRVLQGTLRGQAEREGLYACCKECHKKKMDCQRKHAAERVAKSLSAGRRCRAELQKKHVTFEGGWSSAVRPDVALNGTLALAGECYTNSRQRHLRFMQNRKLITKFSFKSACIHALPLSPPSPQANMQSSRAPHQGLQAPPQLSQAQEQELCRQRDAEPEWSLIRLTGWALFEFDVDIDTAFVNAVVERHAEAQRAARAARDIEEEEMESFKHALKAEIAADFEQLRIRLECLDCGVKDDLTEEMLEAVKDTEERLTTRFKTELDAFLYTFDGYVHERCSKLEAKVDANAAELEKMKKYLDQVHAALVGAQGSLNNVMETVMANATTGRSRNETVTDKPSSLPPAQAVPVESQDRRANANHRRQRHPPQQRRHPRTSSNTPQQ</sequence>
<feature type="region of interest" description="Disordered" evidence="1">
    <location>
        <begin position="178"/>
        <end position="199"/>
    </location>
</feature>
<keyword evidence="2" id="KW-0732">Signal</keyword>
<evidence type="ECO:0000256" key="2">
    <source>
        <dbReference type="SAM" id="SignalP"/>
    </source>
</evidence>
<feature type="signal peptide" evidence="2">
    <location>
        <begin position="1"/>
        <end position="22"/>
    </location>
</feature>
<dbReference type="InParanoid" id="G4ZL40"/>
<gene>
    <name evidence="4" type="ORF">PHYSODRAFT_301861</name>
</gene>
<protein>
    <recommendedName>
        <fullName evidence="3">PLD phosphodiesterase domain-containing protein</fullName>
    </recommendedName>
</protein>
<dbReference type="EMBL" id="JH159155">
    <property type="protein sequence ID" value="EGZ15262.1"/>
    <property type="molecule type" value="Genomic_DNA"/>
</dbReference>
<dbReference type="PROSITE" id="PS50035">
    <property type="entry name" value="PLD"/>
    <property type="match status" value="1"/>
</dbReference>
<feature type="compositionally biased region" description="Basic residues" evidence="1">
    <location>
        <begin position="563"/>
        <end position="580"/>
    </location>
</feature>
<dbReference type="InterPro" id="IPR001736">
    <property type="entry name" value="PLipase_D/transphosphatidylase"/>
</dbReference>
<dbReference type="GO" id="GO:0003824">
    <property type="term" value="F:catalytic activity"/>
    <property type="evidence" value="ECO:0007669"/>
    <property type="project" value="InterPro"/>
</dbReference>
<feature type="domain" description="PLD phosphodiesterase" evidence="3">
    <location>
        <begin position="33"/>
        <end position="60"/>
    </location>
</feature>
<evidence type="ECO:0000313" key="5">
    <source>
        <dbReference type="Proteomes" id="UP000002640"/>
    </source>
</evidence>
<accession>G4ZL40</accession>
<dbReference type="RefSeq" id="XP_009529011.1">
    <property type="nucleotide sequence ID" value="XM_009530716.1"/>
</dbReference>
<organism evidence="4 5">
    <name type="scientific">Phytophthora sojae (strain P6497)</name>
    <name type="common">Soybean stem and root rot agent</name>
    <name type="synonym">Phytophthora megasperma f. sp. glycines</name>
    <dbReference type="NCBI Taxonomy" id="1094619"/>
    <lineage>
        <taxon>Eukaryota</taxon>
        <taxon>Sar</taxon>
        <taxon>Stramenopiles</taxon>
        <taxon>Oomycota</taxon>
        <taxon>Peronosporomycetes</taxon>
        <taxon>Peronosporales</taxon>
        <taxon>Peronosporaceae</taxon>
        <taxon>Phytophthora</taxon>
    </lineage>
</organism>
<reference evidence="4 5" key="1">
    <citation type="journal article" date="2006" name="Science">
        <title>Phytophthora genome sequences uncover evolutionary origins and mechanisms of pathogenesis.</title>
        <authorList>
            <person name="Tyler B.M."/>
            <person name="Tripathy S."/>
            <person name="Zhang X."/>
            <person name="Dehal P."/>
            <person name="Jiang R.H."/>
            <person name="Aerts A."/>
            <person name="Arredondo F.D."/>
            <person name="Baxter L."/>
            <person name="Bensasson D."/>
            <person name="Beynon J.L."/>
            <person name="Chapman J."/>
            <person name="Damasceno C.M."/>
            <person name="Dorrance A.E."/>
            <person name="Dou D."/>
            <person name="Dickerman A.W."/>
            <person name="Dubchak I.L."/>
            <person name="Garbelotto M."/>
            <person name="Gijzen M."/>
            <person name="Gordon S.G."/>
            <person name="Govers F."/>
            <person name="Grunwald N.J."/>
            <person name="Huang W."/>
            <person name="Ivors K.L."/>
            <person name="Jones R.W."/>
            <person name="Kamoun S."/>
            <person name="Krampis K."/>
            <person name="Lamour K.H."/>
            <person name="Lee M.K."/>
            <person name="McDonald W.H."/>
            <person name="Medina M."/>
            <person name="Meijer H.J."/>
            <person name="Nordberg E.K."/>
            <person name="Maclean D.J."/>
            <person name="Ospina-Giraldo M.D."/>
            <person name="Morris P.F."/>
            <person name="Phuntumart V."/>
            <person name="Putnam N.H."/>
            <person name="Rash S."/>
            <person name="Rose J.K."/>
            <person name="Sakihama Y."/>
            <person name="Salamov A.A."/>
            <person name="Savidor A."/>
            <person name="Scheuring C.F."/>
            <person name="Smith B.M."/>
            <person name="Sobral B.W."/>
            <person name="Terry A."/>
            <person name="Torto-Alalibo T.A."/>
            <person name="Win J."/>
            <person name="Xu Z."/>
            <person name="Zhang H."/>
            <person name="Grigoriev I.V."/>
            <person name="Rokhsar D.S."/>
            <person name="Boore J.L."/>
        </authorList>
    </citation>
    <scope>NUCLEOTIDE SEQUENCE [LARGE SCALE GENOMIC DNA]</scope>
    <source>
        <strain evidence="4 5">P6497</strain>
    </source>
</reference>
<feature type="region of interest" description="Disordered" evidence="1">
    <location>
        <begin position="530"/>
        <end position="588"/>
    </location>
</feature>
<dbReference type="GeneID" id="20642075"/>
<name>G4ZL40_PHYSP</name>
<dbReference type="AlphaFoldDB" id="G4ZL40"/>